<keyword evidence="8 11" id="KW-0560">Oxidoreductase</keyword>
<dbReference type="Gene3D" id="1.20.990.10">
    <property type="entry name" value="NADPH-cytochrome p450 Reductase, Chain A, domain 3"/>
    <property type="match status" value="1"/>
</dbReference>
<dbReference type="InterPro" id="IPR003097">
    <property type="entry name" value="CysJ-like_FAD-binding"/>
</dbReference>
<feature type="binding site" evidence="12">
    <location>
        <position position="599"/>
    </location>
    <ligand>
        <name>FAD</name>
        <dbReference type="ChEBI" id="CHEBI:57692"/>
    </ligand>
</feature>
<evidence type="ECO:0000256" key="2">
    <source>
        <dbReference type="ARBA" id="ARBA00022605"/>
    </source>
</evidence>
<keyword evidence="7 11" id="KW-0249">Electron transport</keyword>
<evidence type="ECO:0000256" key="11">
    <source>
        <dbReference type="PIRNR" id="PIRNR000207"/>
    </source>
</evidence>
<sequence length="599" mass="67711">MSIQHFPFNCDELKKIIEKSSDKQLAWLSGYLWGLAEKGSNEQALPDVTTVPSETQVAQPKKVTIISASQTGNARRVANELTQDIERLGVEVTHLPAGQYKAKKLSQEEILILITSTQGEGEPPEEALPLYKYLFAAKAPKLANLQFAVMGLGDSSYPKFCQAAKDFDQRLEQLDAQRLLLRVDADTDFQTVSTNWRQAVIDKLSSLQQSVSISPTENNTSSSVVVNSSLYHRDNPFIAPVNVNQKITSRDSDRDIRHIELDLTGSDINYQPGDALGVWYQNSDELVDEMLNITQLTGDELVEHNGQQITLKTALIEHVELTQNTPVIIEKYAQAIQYPELLTLIKDREALIEMSQTLPLVDMFNRYRGNLTAQTLVALLRPLAPRFYSIASAQDEVGDEVHLTVNVVRYQIEGKTRTGGASNFLANQIADQDQVKIFVEHNDNFRLPNDTNTPIIMIAAGTGIAPFRAFLQQRSAQCATGKNWLFFGNPHFISDFLYQVEWQNYVKEGLLTNIDLAWSRDQVEKIYVQDKLIAQGSEIWQWLQQGAYIYVCGDAKRMAKAVDLALQQILRTQAQYNQEQAINYLDELRSEKRYQRDVY</sequence>
<reference evidence="15 16" key="1">
    <citation type="journal article" date="2014" name="Appl. Environ. Microbiol.">
        <title>Gut symbionts from distinct hosts exhibit genotoxic activity via divergent colibactin biosynthetic pathways.</title>
        <authorList>
            <person name="Engel P."/>
            <person name="Vizcaino M.I."/>
            <person name="Crawford J.M."/>
        </authorList>
    </citation>
    <scope>NUCLEOTIDE SEQUENCE [LARGE SCALE GENOMIC DNA]</scope>
    <source>
        <strain evidence="15 16">PEB0191</strain>
    </source>
</reference>
<evidence type="ECO:0000313" key="16">
    <source>
        <dbReference type="Proteomes" id="UP000030901"/>
    </source>
</evidence>
<feature type="binding site" evidence="12">
    <location>
        <begin position="152"/>
        <end position="161"/>
    </location>
    <ligand>
        <name>FMN</name>
        <dbReference type="ChEBI" id="CHEBI:58210"/>
    </ligand>
</feature>
<comment type="cofactor">
    <cofactor evidence="11 12">
        <name>FAD</name>
        <dbReference type="ChEBI" id="CHEBI:57692"/>
    </cofactor>
    <text evidence="11 12">Binds 1 FAD per subunit.</text>
</comment>
<evidence type="ECO:0000259" key="13">
    <source>
        <dbReference type="PROSITE" id="PS50902"/>
    </source>
</evidence>
<comment type="subunit">
    <text evidence="11">Alpha(8)-beta(8). The alpha component is a flavoprotein, the beta component is a hemoprotein.</text>
</comment>
<keyword evidence="6 11" id="KW-0521">NADP</keyword>
<dbReference type="GO" id="GO:0050660">
    <property type="term" value="F:flavin adenine dinucleotide binding"/>
    <property type="evidence" value="ECO:0007669"/>
    <property type="project" value="InterPro"/>
</dbReference>
<feature type="binding site" evidence="12">
    <location>
        <position position="410"/>
    </location>
    <ligand>
        <name>FAD</name>
        <dbReference type="ChEBI" id="CHEBI:57692"/>
    </ligand>
</feature>
<dbReference type="PANTHER" id="PTHR19384">
    <property type="entry name" value="NITRIC OXIDE SYNTHASE-RELATED"/>
    <property type="match status" value="1"/>
</dbReference>
<dbReference type="PRINTS" id="PR00371">
    <property type="entry name" value="FPNCR"/>
</dbReference>
<keyword evidence="1 11" id="KW-0813">Transport</keyword>
<dbReference type="InterPro" id="IPR010199">
    <property type="entry name" value="CysJ"/>
</dbReference>
<evidence type="ECO:0000256" key="6">
    <source>
        <dbReference type="ARBA" id="ARBA00022857"/>
    </source>
</evidence>
<dbReference type="Gene3D" id="3.40.50.80">
    <property type="entry name" value="Nucleotide-binding domain of ferredoxin-NADP reductase (FNR) module"/>
    <property type="match status" value="1"/>
</dbReference>
<evidence type="ECO:0000256" key="12">
    <source>
        <dbReference type="PIRSR" id="PIRSR000207-1"/>
    </source>
</evidence>
<dbReference type="OrthoDB" id="9816402at2"/>
<dbReference type="KEGG" id="fpp:FPB0191_02160"/>
<keyword evidence="9 11" id="KW-0198">Cysteine biosynthesis</keyword>
<keyword evidence="2 11" id="KW-0028">Amino-acid biosynthesis</keyword>
<keyword evidence="16" id="KW-1185">Reference proteome</keyword>
<dbReference type="InterPro" id="IPR023173">
    <property type="entry name" value="NADPH_Cyt_P450_Rdtase_alpha"/>
</dbReference>
<comment type="catalytic activity">
    <reaction evidence="10 11">
        <text>hydrogen sulfide + 3 NADP(+) + 3 H2O = sulfite + 3 NADPH + 4 H(+)</text>
        <dbReference type="Rhea" id="RHEA:13801"/>
        <dbReference type="ChEBI" id="CHEBI:15377"/>
        <dbReference type="ChEBI" id="CHEBI:15378"/>
        <dbReference type="ChEBI" id="CHEBI:17359"/>
        <dbReference type="ChEBI" id="CHEBI:29919"/>
        <dbReference type="ChEBI" id="CHEBI:57783"/>
        <dbReference type="ChEBI" id="CHEBI:58349"/>
        <dbReference type="EC" id="1.8.1.2"/>
    </reaction>
</comment>
<dbReference type="PIRSF" id="PIRSF000207">
    <property type="entry name" value="SiR-FP_CysJ"/>
    <property type="match status" value="1"/>
</dbReference>
<feature type="binding site" evidence="12">
    <location>
        <begin position="419"/>
        <end position="422"/>
    </location>
    <ligand>
        <name>FAD</name>
        <dbReference type="ChEBI" id="CHEBI:57692"/>
    </ligand>
</feature>
<dbReference type="GO" id="GO:0010181">
    <property type="term" value="F:FMN binding"/>
    <property type="evidence" value="ECO:0007669"/>
    <property type="project" value="InterPro"/>
</dbReference>
<dbReference type="STRING" id="1267021.FPB0191_02160"/>
<dbReference type="GO" id="GO:0005829">
    <property type="term" value="C:cytosol"/>
    <property type="evidence" value="ECO:0007669"/>
    <property type="project" value="TreeGrafter"/>
</dbReference>
<comment type="cofactor">
    <cofactor evidence="11 12">
        <name>FMN</name>
        <dbReference type="ChEBI" id="CHEBI:58210"/>
    </cofactor>
    <text evidence="11 12">Binds 1 FMN per subunit.</text>
</comment>
<dbReference type="GO" id="GO:0019344">
    <property type="term" value="P:cysteine biosynthetic process"/>
    <property type="evidence" value="ECO:0007669"/>
    <property type="project" value="UniProtKB-KW"/>
</dbReference>
<dbReference type="PRINTS" id="PR00369">
    <property type="entry name" value="FLAVODOXIN"/>
</dbReference>
<dbReference type="SUPFAM" id="SSF52343">
    <property type="entry name" value="Ferredoxin reductase-like, C-terminal NADP-linked domain"/>
    <property type="match status" value="1"/>
</dbReference>
<evidence type="ECO:0000313" key="15">
    <source>
        <dbReference type="EMBL" id="AJA45966.1"/>
    </source>
</evidence>
<evidence type="ECO:0000256" key="9">
    <source>
        <dbReference type="ARBA" id="ARBA00023192"/>
    </source>
</evidence>
<name>A0A0A7S9J2_FRIPE</name>
<dbReference type="SUPFAM" id="SSF63380">
    <property type="entry name" value="Riboflavin synthase domain-like"/>
    <property type="match status" value="1"/>
</dbReference>
<evidence type="ECO:0000256" key="5">
    <source>
        <dbReference type="ARBA" id="ARBA00022827"/>
    </source>
</evidence>
<protein>
    <recommendedName>
        <fullName evidence="11">Sulfite reductase [NADPH] flavoprotein alpha-component</fullName>
        <shortName evidence="11">SiR-FP</shortName>
        <ecNumber evidence="11">1.8.1.2</ecNumber>
    </recommendedName>
</protein>
<dbReference type="InterPro" id="IPR017927">
    <property type="entry name" value="FAD-bd_FR_type"/>
</dbReference>
<feature type="domain" description="FAD-binding FR-type" evidence="14">
    <location>
        <begin position="234"/>
        <end position="448"/>
    </location>
</feature>
<evidence type="ECO:0000256" key="3">
    <source>
        <dbReference type="ARBA" id="ARBA00022630"/>
    </source>
</evidence>
<gene>
    <name evidence="15" type="ORF">FPB0191_02160</name>
</gene>
<dbReference type="InterPro" id="IPR039261">
    <property type="entry name" value="FNR_nucleotide-bd"/>
</dbReference>
<dbReference type="Pfam" id="PF00258">
    <property type="entry name" value="Flavodoxin_1"/>
    <property type="match status" value="1"/>
</dbReference>
<dbReference type="NCBIfam" id="TIGR01931">
    <property type="entry name" value="cysJ"/>
    <property type="match status" value="1"/>
</dbReference>
<dbReference type="SUPFAM" id="SSF52218">
    <property type="entry name" value="Flavoproteins"/>
    <property type="match status" value="1"/>
</dbReference>
<keyword evidence="5 11" id="KW-0274">FAD</keyword>
<dbReference type="InterPro" id="IPR001094">
    <property type="entry name" value="Flavdoxin-like"/>
</dbReference>
<feature type="binding site" evidence="12">
    <location>
        <begin position="116"/>
        <end position="119"/>
    </location>
    <ligand>
        <name>FMN</name>
        <dbReference type="ChEBI" id="CHEBI:58210"/>
    </ligand>
</feature>
<proteinExistence type="predicted"/>
<dbReference type="GO" id="GO:0004783">
    <property type="term" value="F:sulfite reductase (NADPH) activity"/>
    <property type="evidence" value="ECO:0007669"/>
    <property type="project" value="UniProtKB-EC"/>
</dbReference>
<comment type="pathway">
    <text evidence="11">Sulfur metabolism; hydrogen sulfide biosynthesis; hydrogen sulfide from sulfite (NADPH route): step 1/1.</text>
</comment>
<dbReference type="Gene3D" id="3.40.50.360">
    <property type="match status" value="1"/>
</dbReference>
<dbReference type="Proteomes" id="UP000030901">
    <property type="component" value="Chromosome"/>
</dbReference>
<comment type="function">
    <text evidence="11">Component of the sulfite reductase complex that catalyzes the 6-electron reduction of sulfite to sulfide. This is one of several activities required for the biosynthesis of L-cysteine from sulfate. The flavoprotein component catalyzes the electron flow from NADPH -&gt; FAD -&gt; FMN to the hemoprotein component.</text>
</comment>
<feature type="binding site" evidence="12">
    <location>
        <begin position="386"/>
        <end position="389"/>
    </location>
    <ligand>
        <name>FAD</name>
        <dbReference type="ChEBI" id="CHEBI:57692"/>
    </ligand>
</feature>
<evidence type="ECO:0000259" key="14">
    <source>
        <dbReference type="PROSITE" id="PS51384"/>
    </source>
</evidence>
<dbReference type="RefSeq" id="WP_039106014.1">
    <property type="nucleotide sequence ID" value="NZ_CP009056.1"/>
</dbReference>
<dbReference type="Gene3D" id="2.40.30.10">
    <property type="entry name" value="Translation factors"/>
    <property type="match status" value="1"/>
</dbReference>
<dbReference type="PROSITE" id="PS50902">
    <property type="entry name" value="FLAVODOXIN_LIKE"/>
    <property type="match status" value="1"/>
</dbReference>
<dbReference type="InterPro" id="IPR017938">
    <property type="entry name" value="Riboflavin_synthase-like_b-brl"/>
</dbReference>
<evidence type="ECO:0000256" key="8">
    <source>
        <dbReference type="ARBA" id="ARBA00023002"/>
    </source>
</evidence>
<feature type="binding site" evidence="12">
    <location>
        <begin position="519"/>
        <end position="520"/>
    </location>
    <ligand>
        <name>NADP(+)</name>
        <dbReference type="ChEBI" id="CHEBI:58349"/>
    </ligand>
</feature>
<evidence type="ECO:0000256" key="10">
    <source>
        <dbReference type="ARBA" id="ARBA00052219"/>
    </source>
</evidence>
<dbReference type="UniPathway" id="UPA00140">
    <property type="reaction ID" value="UER00207"/>
</dbReference>
<dbReference type="PROSITE" id="PS51384">
    <property type="entry name" value="FAD_FR"/>
    <property type="match status" value="1"/>
</dbReference>
<evidence type="ECO:0000256" key="7">
    <source>
        <dbReference type="ARBA" id="ARBA00022982"/>
    </source>
</evidence>
<feature type="binding site" evidence="12">
    <location>
        <begin position="69"/>
        <end position="74"/>
    </location>
    <ligand>
        <name>FMN</name>
        <dbReference type="ChEBI" id="CHEBI:58210"/>
    </ligand>
</feature>
<feature type="binding site" evidence="12">
    <location>
        <begin position="525"/>
        <end position="529"/>
    </location>
    <ligand>
        <name>NADP(+)</name>
        <dbReference type="ChEBI" id="CHEBI:58349"/>
    </ligand>
</feature>
<dbReference type="InterPro" id="IPR008254">
    <property type="entry name" value="Flavodoxin/NO_synth"/>
</dbReference>
<dbReference type="PANTHER" id="PTHR19384:SF128">
    <property type="entry name" value="NADPH OXIDOREDUCTASE A"/>
    <property type="match status" value="1"/>
</dbReference>
<feature type="domain" description="Flavodoxin-like" evidence="13">
    <location>
        <begin position="63"/>
        <end position="201"/>
    </location>
</feature>
<feature type="binding site" evidence="12">
    <location>
        <position position="322"/>
    </location>
    <ligand>
        <name>FAD</name>
        <dbReference type="ChEBI" id="CHEBI:57692"/>
    </ligand>
</feature>
<keyword evidence="4 11" id="KW-0288">FMN</keyword>
<evidence type="ECO:0000256" key="4">
    <source>
        <dbReference type="ARBA" id="ARBA00022643"/>
    </source>
</evidence>
<dbReference type="FunFam" id="3.40.50.80:FF:000001">
    <property type="entry name" value="NADPH--cytochrome P450 reductase 1"/>
    <property type="match status" value="1"/>
</dbReference>
<dbReference type="HOGENOM" id="CLU_001570_17_7_6"/>
<keyword evidence="3 11" id="KW-0285">Flavoprotein</keyword>
<dbReference type="EC" id="1.8.1.2" evidence="11"/>
<dbReference type="InterPro" id="IPR029039">
    <property type="entry name" value="Flavoprotein-like_sf"/>
</dbReference>
<evidence type="ECO:0000256" key="1">
    <source>
        <dbReference type="ARBA" id="ARBA00022448"/>
    </source>
</evidence>
<dbReference type="InterPro" id="IPR001433">
    <property type="entry name" value="OxRdtase_FAD/NAD-bd"/>
</dbReference>
<accession>A0A0A7S9J2</accession>
<dbReference type="CDD" id="cd06199">
    <property type="entry name" value="SiR"/>
    <property type="match status" value="1"/>
</dbReference>
<dbReference type="InterPro" id="IPR001709">
    <property type="entry name" value="Flavoprot_Pyr_Nucl_cyt_Rdtase"/>
</dbReference>
<organism evidence="15 16">
    <name type="scientific">Frischella perrara</name>
    <dbReference type="NCBI Taxonomy" id="1267021"/>
    <lineage>
        <taxon>Bacteria</taxon>
        <taxon>Pseudomonadati</taxon>
        <taxon>Pseudomonadota</taxon>
        <taxon>Gammaproteobacteria</taxon>
        <taxon>Orbales</taxon>
        <taxon>Orbaceae</taxon>
        <taxon>Frischella</taxon>
    </lineage>
</organism>
<dbReference type="AlphaFoldDB" id="A0A0A7S9J2"/>
<dbReference type="Pfam" id="PF00175">
    <property type="entry name" value="NAD_binding_1"/>
    <property type="match status" value="1"/>
</dbReference>
<dbReference type="EMBL" id="CP009056">
    <property type="protein sequence ID" value="AJA45966.1"/>
    <property type="molecule type" value="Genomic_DNA"/>
</dbReference>
<dbReference type="GO" id="GO:0070814">
    <property type="term" value="P:hydrogen sulfide biosynthetic process"/>
    <property type="evidence" value="ECO:0007669"/>
    <property type="project" value="UniProtKB-UniPathway"/>
</dbReference>
<dbReference type="Pfam" id="PF00667">
    <property type="entry name" value="FAD_binding_1"/>
    <property type="match status" value="1"/>
</dbReference>